<feature type="region of interest" description="Disordered" evidence="10">
    <location>
        <begin position="1"/>
        <end position="94"/>
    </location>
</feature>
<dbReference type="Bgee" id="ENSCPOG00000023598">
    <property type="expression patterns" value="Expressed in testis and 2 other cell types or tissues"/>
</dbReference>
<dbReference type="InterPro" id="IPR012677">
    <property type="entry name" value="Nucleotide-bd_a/b_plait_sf"/>
</dbReference>
<dbReference type="eggNOG" id="ENOG502S2NU">
    <property type="taxonomic scope" value="Eukaryota"/>
</dbReference>
<dbReference type="OMA" id="EVRINHK"/>
<evidence type="ECO:0000256" key="9">
    <source>
        <dbReference type="PROSITE-ProRule" id="PRU00176"/>
    </source>
</evidence>
<feature type="region of interest" description="Disordered" evidence="10">
    <location>
        <begin position="388"/>
        <end position="419"/>
    </location>
</feature>
<dbReference type="GO" id="GO:0005737">
    <property type="term" value="C:cytoplasm"/>
    <property type="evidence" value="ECO:0007669"/>
    <property type="project" value="UniProtKB-SubCell"/>
</dbReference>
<name>H0W7Y6_CAVPO</name>
<comment type="function">
    <text evidence="5">Component of intercellular bridges during meiosis. Intercellular bridges are evolutionarily conserved structures that connect differentiating germ cells. Not required for fertility.</text>
</comment>
<dbReference type="GO" id="GO:0003730">
    <property type="term" value="F:mRNA 3'-UTR binding"/>
    <property type="evidence" value="ECO:0007669"/>
    <property type="project" value="TreeGrafter"/>
</dbReference>
<dbReference type="InterPro" id="IPR056870">
    <property type="entry name" value="TTC3/DZIP3/RBM44-like_helical"/>
</dbReference>
<dbReference type="Pfam" id="PF24905">
    <property type="entry name" value="TTC3_9th"/>
    <property type="match status" value="1"/>
</dbReference>
<dbReference type="SUPFAM" id="SSF54928">
    <property type="entry name" value="RNA-binding domain, RBD"/>
    <property type="match status" value="1"/>
</dbReference>
<feature type="compositionally biased region" description="Low complexity" evidence="10">
    <location>
        <begin position="64"/>
        <end position="79"/>
    </location>
</feature>
<evidence type="ECO:0000256" key="2">
    <source>
        <dbReference type="ARBA" id="ARBA00022490"/>
    </source>
</evidence>
<reference evidence="12" key="2">
    <citation type="submission" date="2025-08" db="UniProtKB">
        <authorList>
            <consortium name="Ensembl"/>
        </authorList>
    </citation>
    <scope>IDENTIFICATION</scope>
    <source>
        <strain evidence="12">2N</strain>
    </source>
</reference>
<keyword evidence="2" id="KW-0963">Cytoplasm</keyword>
<dbReference type="STRING" id="10141.ENSCPOP00000019092"/>
<dbReference type="InterPro" id="IPR000504">
    <property type="entry name" value="RRM_dom"/>
</dbReference>
<feature type="compositionally biased region" description="Basic and acidic residues" evidence="10">
    <location>
        <begin position="388"/>
        <end position="402"/>
    </location>
</feature>
<evidence type="ECO:0000256" key="1">
    <source>
        <dbReference type="ARBA" id="ARBA00004496"/>
    </source>
</evidence>
<dbReference type="Ensembl" id="ENSCPOT00000026688.2">
    <property type="protein sequence ID" value="ENSCPOP00000019092.2"/>
    <property type="gene ID" value="ENSCPOG00000023598.2"/>
</dbReference>
<accession>H0W7Y6</accession>
<dbReference type="InterPro" id="IPR035979">
    <property type="entry name" value="RBD_domain_sf"/>
</dbReference>
<dbReference type="VEuPathDB" id="HostDB:ENSCPOG00000023598"/>
<sequence>MQATALVETASGKGCHRDGGNVQRDLSSNAKKSSSGCNEVKPAYPGDEWDCLALEQRANDKEISNNSPTSSSESSFSENQDTDLQNAHSQSSEFEDRIDYASLNKTFCIYSESKLKNEDITNLNSELDPKMGKREDMFFDSLEPQGNRTIALERIHKISDRCDMDEDSQQEYHSAEEQEYMSNHLSFVQAEAFSISNLKVVEFRDSGYEVQCASNLEDKNTLENSSVISADSLNVFAQDYTSHVSKFQNCNLLKECYAPKYEKCKEQETSLKYPTIFDDFVQRTLKTKMDTNKMKCEISESKDFYENTTFKNRIPQNLENPSTFPQDETLETPQQSSHVCQTSWSSIFDDSIISACGYSRYKSLQSTPNPASSFPVVSARIAVRDDQGVKGDGSLKDTDGRNMNKAYSEGGKRTHPGSVTGATDCAVTVHETVDVTTNARPSVVSTASNTEVTMMSKKRPSRWQSEKQSVACNTDWSCCQDCVDTPVASTKRSGKSLLADSLKPNGNFQNKDSLELKTCNNTALKKHPEREFQLAEDMTKDLPSKCCKKIMQRAIEAEMHLLNVRYQMCHRLCCDIYKLVIENRGLNRNLPGNSAKKELGSALLSVLGDLKVRYVNLKEKALKGIPLEELPPLSVESKLLNTFSTFLSRKIDKSLMSVFSFSGADSELGNQTASDGEVSPNLKKPHSQVSLLADNSHPKQDTSPKEDAFKNGDINVDFSQLTLDDKECRNNHEISEDWFDAKENVTGVDSSGTQEHLIDHDERNPKCIAEMKNIEPLVREKGFLIHVGGLCPSVSEADLRSYFQKYQVSEISIYDSSTNYRYASLAFKKNHDANMAVEEMNGTEINGKSVNVRLVKTHGECRSPLFSKKSSNNLEISSNKEIKPGSSVSTLPRARPRQLVSEQDTELSPLDQDAKKNCKQVESAQLLQKMPIQFIPPNTLNLRSFTKIIKRLTELHPEVSRDHIIDALQEVRLNHKGFLNGLSISTIVEMTSSLLKSSA</sequence>
<dbReference type="PANTHER" id="PTHR48026:SF8">
    <property type="entry name" value="RNA-BINDING PROTEIN 44"/>
    <property type="match status" value="1"/>
</dbReference>
<evidence type="ECO:0000256" key="6">
    <source>
        <dbReference type="ARBA" id="ARBA00065541"/>
    </source>
</evidence>
<dbReference type="FunFam" id="3.30.70.330:FF:000720">
    <property type="entry name" value="RBM44 isoform 2"/>
    <property type="match status" value="1"/>
</dbReference>
<dbReference type="PROSITE" id="PS50102">
    <property type="entry name" value="RRM"/>
    <property type="match status" value="1"/>
</dbReference>
<dbReference type="GO" id="GO:0000398">
    <property type="term" value="P:mRNA splicing, via spliceosome"/>
    <property type="evidence" value="ECO:0007669"/>
    <property type="project" value="TreeGrafter"/>
</dbReference>
<dbReference type="GeneTree" id="ENSGT00390000016508"/>
<comment type="subunit">
    <text evidence="6">Homodimer. Interacts with TEX14.</text>
</comment>
<dbReference type="GO" id="GO:0071013">
    <property type="term" value="C:catalytic step 2 spliceosome"/>
    <property type="evidence" value="ECO:0007669"/>
    <property type="project" value="TreeGrafter"/>
</dbReference>
<dbReference type="InParanoid" id="H0W7Y6"/>
<dbReference type="SMART" id="SM00360">
    <property type="entry name" value="RRM"/>
    <property type="match status" value="1"/>
</dbReference>
<feature type="compositionally biased region" description="Polar residues" evidence="10">
    <location>
        <begin position="82"/>
        <end position="92"/>
    </location>
</feature>
<gene>
    <name evidence="12" type="primary">RBM44</name>
</gene>
<organism evidence="12 13">
    <name type="scientific">Cavia porcellus</name>
    <name type="common">Guinea pig</name>
    <dbReference type="NCBI Taxonomy" id="10141"/>
    <lineage>
        <taxon>Eukaryota</taxon>
        <taxon>Metazoa</taxon>
        <taxon>Chordata</taxon>
        <taxon>Craniata</taxon>
        <taxon>Vertebrata</taxon>
        <taxon>Euteleostomi</taxon>
        <taxon>Mammalia</taxon>
        <taxon>Eutheria</taxon>
        <taxon>Euarchontoglires</taxon>
        <taxon>Glires</taxon>
        <taxon>Rodentia</taxon>
        <taxon>Hystricomorpha</taxon>
        <taxon>Caviidae</taxon>
        <taxon>Cavia</taxon>
    </lineage>
</organism>
<protein>
    <recommendedName>
        <fullName evidence="7">RNA-binding protein 44</fullName>
    </recommendedName>
    <alternativeName>
        <fullName evidence="8">RNA-binding motif protein 44</fullName>
    </alternativeName>
</protein>
<evidence type="ECO:0000256" key="3">
    <source>
        <dbReference type="ARBA" id="ARBA00022553"/>
    </source>
</evidence>
<evidence type="ECO:0000256" key="8">
    <source>
        <dbReference type="ARBA" id="ARBA00075588"/>
    </source>
</evidence>
<dbReference type="FunCoup" id="H0W7Y6">
    <property type="interactions" value="229"/>
</dbReference>
<dbReference type="HOGENOM" id="CLU_010942_0_0_1"/>
<feature type="region of interest" description="Disordered" evidence="10">
    <location>
        <begin position="876"/>
        <end position="908"/>
    </location>
</feature>
<proteinExistence type="predicted"/>
<keyword evidence="3" id="KW-0597">Phosphoprotein</keyword>
<dbReference type="Pfam" id="PF00076">
    <property type="entry name" value="RRM_1"/>
    <property type="match status" value="1"/>
</dbReference>
<evidence type="ECO:0000256" key="4">
    <source>
        <dbReference type="ARBA" id="ARBA00022884"/>
    </source>
</evidence>
<evidence type="ECO:0000313" key="13">
    <source>
        <dbReference type="Proteomes" id="UP000005447"/>
    </source>
</evidence>
<evidence type="ECO:0000313" key="12">
    <source>
        <dbReference type="Ensembl" id="ENSCPOP00000019092.2"/>
    </source>
</evidence>
<evidence type="ECO:0000259" key="11">
    <source>
        <dbReference type="PROSITE" id="PS50102"/>
    </source>
</evidence>
<evidence type="ECO:0000256" key="5">
    <source>
        <dbReference type="ARBA" id="ARBA00054539"/>
    </source>
</evidence>
<evidence type="ECO:0000256" key="10">
    <source>
        <dbReference type="SAM" id="MobiDB-lite"/>
    </source>
</evidence>
<reference evidence="12" key="3">
    <citation type="submission" date="2025-09" db="UniProtKB">
        <authorList>
            <consortium name="Ensembl"/>
        </authorList>
    </citation>
    <scope>IDENTIFICATION</scope>
    <source>
        <strain evidence="12">2N</strain>
    </source>
</reference>
<comment type="subcellular location">
    <subcellularLocation>
        <location evidence="1">Cytoplasm</location>
    </subcellularLocation>
</comment>
<dbReference type="Proteomes" id="UP000005447">
    <property type="component" value="Unassembled WGS sequence"/>
</dbReference>
<feature type="compositionally biased region" description="Polar residues" evidence="10">
    <location>
        <begin position="24"/>
        <end position="37"/>
    </location>
</feature>
<feature type="domain" description="RRM" evidence="11">
    <location>
        <begin position="783"/>
        <end position="857"/>
    </location>
</feature>
<dbReference type="AlphaFoldDB" id="H0W7Y6"/>
<dbReference type="PANTHER" id="PTHR48026">
    <property type="entry name" value="HOMOLOGOUS TO DROSOPHILA SQD (SQUID) PROTEIN"/>
    <property type="match status" value="1"/>
</dbReference>
<evidence type="ECO:0000256" key="7">
    <source>
        <dbReference type="ARBA" id="ARBA00067961"/>
    </source>
</evidence>
<dbReference type="GO" id="GO:0045171">
    <property type="term" value="C:intercellular bridge"/>
    <property type="evidence" value="ECO:0007669"/>
    <property type="project" value="Ensembl"/>
</dbReference>
<dbReference type="GO" id="GO:0042803">
    <property type="term" value="F:protein homodimerization activity"/>
    <property type="evidence" value="ECO:0007669"/>
    <property type="project" value="Ensembl"/>
</dbReference>
<keyword evidence="4 9" id="KW-0694">RNA-binding</keyword>
<dbReference type="Gene3D" id="3.30.70.330">
    <property type="match status" value="1"/>
</dbReference>
<reference evidence="13" key="1">
    <citation type="journal article" date="2011" name="Nature">
        <title>A high-resolution map of human evolutionary constraint using 29 mammals.</title>
        <authorList>
            <person name="Lindblad-Toh K."/>
            <person name="Garber M."/>
            <person name="Zuk O."/>
            <person name="Lin M.F."/>
            <person name="Parker B.J."/>
            <person name="Washietl S."/>
            <person name="Kheradpour P."/>
            <person name="Ernst J."/>
            <person name="Jordan G."/>
            <person name="Mauceli E."/>
            <person name="Ward L.D."/>
            <person name="Lowe C.B."/>
            <person name="Holloway A.K."/>
            <person name="Clamp M."/>
            <person name="Gnerre S."/>
            <person name="Alfoldi J."/>
            <person name="Beal K."/>
            <person name="Chang J."/>
            <person name="Clawson H."/>
            <person name="Cuff J."/>
            <person name="Di Palma F."/>
            <person name="Fitzgerald S."/>
            <person name="Flicek P."/>
            <person name="Guttman M."/>
            <person name="Hubisz M.J."/>
            <person name="Jaffe D.B."/>
            <person name="Jungreis I."/>
            <person name="Kent W.J."/>
            <person name="Kostka D."/>
            <person name="Lara M."/>
            <person name="Martins A.L."/>
            <person name="Massingham T."/>
            <person name="Moltke I."/>
            <person name="Raney B.J."/>
            <person name="Rasmussen M.D."/>
            <person name="Robinson J."/>
            <person name="Stark A."/>
            <person name="Vilella A.J."/>
            <person name="Wen J."/>
            <person name="Xie X."/>
            <person name="Zody M.C."/>
            <person name="Baldwin J."/>
            <person name="Bloom T."/>
            <person name="Chin C.W."/>
            <person name="Heiman D."/>
            <person name="Nicol R."/>
            <person name="Nusbaum C."/>
            <person name="Young S."/>
            <person name="Wilkinson J."/>
            <person name="Worley K.C."/>
            <person name="Kovar C.L."/>
            <person name="Muzny D.M."/>
            <person name="Gibbs R.A."/>
            <person name="Cree A."/>
            <person name="Dihn H.H."/>
            <person name="Fowler G."/>
            <person name="Jhangiani S."/>
            <person name="Joshi V."/>
            <person name="Lee S."/>
            <person name="Lewis L.R."/>
            <person name="Nazareth L.V."/>
            <person name="Okwuonu G."/>
            <person name="Santibanez J."/>
            <person name="Warren W.C."/>
            <person name="Mardis E.R."/>
            <person name="Weinstock G.M."/>
            <person name="Wilson R.K."/>
            <person name="Delehaunty K."/>
            <person name="Dooling D."/>
            <person name="Fronik C."/>
            <person name="Fulton L."/>
            <person name="Fulton B."/>
            <person name="Graves T."/>
            <person name="Minx P."/>
            <person name="Sodergren E."/>
            <person name="Birney E."/>
            <person name="Margulies E.H."/>
            <person name="Herrero J."/>
            <person name="Green E.D."/>
            <person name="Haussler D."/>
            <person name="Siepel A."/>
            <person name="Goldman N."/>
            <person name="Pollard K.S."/>
            <person name="Pedersen J.S."/>
            <person name="Lander E.S."/>
            <person name="Kellis M."/>
        </authorList>
    </citation>
    <scope>NUCLEOTIDE SEQUENCE [LARGE SCALE GENOMIC DNA]</scope>
    <source>
        <strain evidence="13">2N</strain>
    </source>
</reference>
<dbReference type="EMBL" id="AAKN02019271">
    <property type="status" value="NOT_ANNOTATED_CDS"/>
    <property type="molecule type" value="Genomic_DNA"/>
</dbReference>
<keyword evidence="13" id="KW-1185">Reference proteome</keyword>
<dbReference type="EMBL" id="AAKN02019272">
    <property type="status" value="NOT_ANNOTATED_CDS"/>
    <property type="molecule type" value="Genomic_DNA"/>
</dbReference>